<evidence type="ECO:0000313" key="3">
    <source>
        <dbReference type="RefSeq" id="XP_016437220.2"/>
    </source>
</evidence>
<dbReference type="PaxDb" id="4097-A0A1S3XBA3"/>
<dbReference type="GO" id="GO:0006651">
    <property type="term" value="P:diacylglycerol biosynthetic process"/>
    <property type="evidence" value="ECO:0000318"/>
    <property type="project" value="GO_Central"/>
</dbReference>
<evidence type="ECO:0000313" key="2">
    <source>
        <dbReference type="Proteomes" id="UP000790787"/>
    </source>
</evidence>
<dbReference type="GO" id="GO:0008195">
    <property type="term" value="F:phosphatidate phosphatase activity"/>
    <property type="evidence" value="ECO:0000318"/>
    <property type="project" value="GO_Central"/>
</dbReference>
<dbReference type="AlphaFoldDB" id="A0A1S3XBA3"/>
<accession>A0A1S3XBA3</accession>
<dbReference type="KEGG" id="nta:107763260"/>
<organism evidence="2 3">
    <name type="scientific">Nicotiana tabacum</name>
    <name type="common">Common tobacco</name>
    <dbReference type="NCBI Taxonomy" id="4097"/>
    <lineage>
        <taxon>Eukaryota</taxon>
        <taxon>Viridiplantae</taxon>
        <taxon>Streptophyta</taxon>
        <taxon>Embryophyta</taxon>
        <taxon>Tracheophyta</taxon>
        <taxon>Spermatophyta</taxon>
        <taxon>Magnoliopsida</taxon>
        <taxon>eudicotyledons</taxon>
        <taxon>Gunneridae</taxon>
        <taxon>Pentapetalae</taxon>
        <taxon>asterids</taxon>
        <taxon>lamiids</taxon>
        <taxon>Solanales</taxon>
        <taxon>Solanaceae</taxon>
        <taxon>Nicotianoideae</taxon>
        <taxon>Nicotianeae</taxon>
        <taxon>Nicotiana</taxon>
    </lineage>
</organism>
<dbReference type="InterPro" id="IPR000326">
    <property type="entry name" value="PAP2/HPO"/>
</dbReference>
<gene>
    <name evidence="3" type="primary">LOC107763260</name>
</gene>
<sequence>MSTITTLVLSPLIQFPKPKTFSTSKLNFHSKITFLSRDKKYPYPNMVDLVRSQATSGDDGVGVKIGGFEQEAFIDGSSISASGGINATLNKLSKWLVAAVFGIIFLWRHDAEALWAVSGSVLNAWLSTVLKRILNQERPVSTLRSDPGMPSSHAQSIIYTATVCIVSMVEYFGLNGITAVISALIFAIGSYFSWLRVSQRLHTTSQVVVGAALGFSFSVFWFWLWDAIVLKAFISHLWVRLIIVLGTAAICVSFLLYVVRYWVLEEN</sequence>
<keyword evidence="1" id="KW-0378">Hydrolase</keyword>
<evidence type="ECO:0000256" key="1">
    <source>
        <dbReference type="ARBA" id="ARBA00022801"/>
    </source>
</evidence>
<dbReference type="PANTHER" id="PTHR11247:SF40">
    <property type="entry name" value="LIPID PHOSPHATE PHOSPHATASE EPSILON 1, CHLOROPLASTIC"/>
    <property type="match status" value="1"/>
</dbReference>
<dbReference type="PANTHER" id="PTHR11247">
    <property type="entry name" value="PALMITOYL-PROTEIN THIOESTERASE/DOLICHYLDIPHOSPHATASE 1"/>
    <property type="match status" value="1"/>
</dbReference>
<dbReference type="OMA" id="HDALIMW"/>
<dbReference type="Proteomes" id="UP000790787">
    <property type="component" value="Chromosome 17"/>
</dbReference>
<dbReference type="InterPro" id="IPR036938">
    <property type="entry name" value="PAP2/HPO_sf"/>
</dbReference>
<keyword evidence="2" id="KW-1185">Reference proteome</keyword>
<dbReference type="STRING" id="4097.A0A1S3XBA3"/>
<reference evidence="3" key="2">
    <citation type="submission" date="2025-08" db="UniProtKB">
        <authorList>
            <consortium name="RefSeq"/>
        </authorList>
    </citation>
    <scope>IDENTIFICATION</scope>
    <source>
        <tissue evidence="3">Leaf</tissue>
    </source>
</reference>
<reference evidence="2" key="1">
    <citation type="journal article" date="2014" name="Nat. Commun.">
        <title>The tobacco genome sequence and its comparison with those of tomato and potato.</title>
        <authorList>
            <person name="Sierro N."/>
            <person name="Battey J.N."/>
            <person name="Ouadi S."/>
            <person name="Bakaher N."/>
            <person name="Bovet L."/>
            <person name="Willig A."/>
            <person name="Goepfert S."/>
            <person name="Peitsch M.C."/>
            <person name="Ivanov N.V."/>
        </authorList>
    </citation>
    <scope>NUCLEOTIDE SEQUENCE [LARGE SCALE GENOMIC DNA]</scope>
</reference>
<dbReference type="GeneID" id="107763260"/>
<dbReference type="OrthoDB" id="302705at2759"/>
<dbReference type="RefSeq" id="XP_016437220.1">
    <property type="nucleotide sequence ID" value="XM_016581734.1"/>
</dbReference>
<dbReference type="RefSeq" id="XP_016437220.2">
    <property type="nucleotide sequence ID" value="XM_016581734.2"/>
</dbReference>
<dbReference type="SUPFAM" id="SSF48317">
    <property type="entry name" value="Acid phosphatase/Vanadium-dependent haloperoxidase"/>
    <property type="match status" value="1"/>
</dbReference>
<protein>
    <submittedName>
        <fullName evidence="3">Lipid phosphate phosphatase epsilon 2, chloroplastic</fullName>
    </submittedName>
</protein>
<dbReference type="GO" id="GO:0009507">
    <property type="term" value="C:chloroplast"/>
    <property type="evidence" value="ECO:0000318"/>
    <property type="project" value="GO_Central"/>
</dbReference>
<name>A0A1S3XBA3_TOBAC</name>
<dbReference type="Pfam" id="PF01569">
    <property type="entry name" value="PAP2"/>
    <property type="match status" value="1"/>
</dbReference>
<dbReference type="Gene3D" id="1.20.144.10">
    <property type="entry name" value="Phosphatidic acid phosphatase type 2/haloperoxidase"/>
    <property type="match status" value="1"/>
</dbReference>
<proteinExistence type="predicted"/>